<dbReference type="OrthoDB" id="5576103at2759"/>
<keyword evidence="1" id="KW-0732">Signal</keyword>
<dbReference type="InterPro" id="IPR012334">
    <property type="entry name" value="Pectin_lyas_fold"/>
</dbReference>
<feature type="chain" id="PRO_5009603180" evidence="1">
    <location>
        <begin position="20"/>
        <end position="358"/>
    </location>
</feature>
<protein>
    <submittedName>
        <fullName evidence="2">Parallel beta-helix repeat protein</fullName>
    </submittedName>
</protein>
<gene>
    <name evidence="2" type="ORF">CORC01_00993</name>
</gene>
<dbReference type="EMBL" id="MJBS01000005">
    <property type="protein sequence ID" value="OHF03674.1"/>
    <property type="molecule type" value="Genomic_DNA"/>
</dbReference>
<dbReference type="InterPro" id="IPR011050">
    <property type="entry name" value="Pectin_lyase_fold/virulence"/>
</dbReference>
<comment type="caution">
    <text evidence="2">The sequence shown here is derived from an EMBL/GenBank/DDBJ whole genome shotgun (WGS) entry which is preliminary data.</text>
</comment>
<dbReference type="AlphaFoldDB" id="A0A1G4BQF3"/>
<feature type="signal peptide" evidence="1">
    <location>
        <begin position="1"/>
        <end position="19"/>
    </location>
</feature>
<dbReference type="Proteomes" id="UP000176998">
    <property type="component" value="Unassembled WGS sequence"/>
</dbReference>
<proteinExistence type="predicted"/>
<sequence>MVKSSILTAVLTLASSAAAECGLGTPDAKVTGSGSAFVATKGSSQVYNGSDYLAAIQAAVDSISSGQRVSIIASGSIGAGTIAIQSGKTFEGCGTINAALRAPRGAIEVTDASGVTIPYLTMTGNPYFALRCFGTKDLTLGTINMDLSGTESIGIRFDRDQAANTNVKMGTVTVTGAGSHAIETWNIDGLTIDQVIAKNCGQCGLLLQKTTNAQVGFVSGTDVGATTGYATLRFANNNGQLPDGSYTPNIFVKNVFSRRGGRGVFCVSESGGAVIDSIDLADNVNNAILIENCYDVTIKGGKVKGGGQVRISARTEFPNTKDISITAEVDDTTVLEDPCGVNITWNLSGNAPRTLCQK</sequence>
<evidence type="ECO:0000313" key="3">
    <source>
        <dbReference type="Proteomes" id="UP000176998"/>
    </source>
</evidence>
<reference evidence="2 3" key="1">
    <citation type="submission" date="2016-09" db="EMBL/GenBank/DDBJ databases">
        <authorList>
            <person name="Capua I."/>
            <person name="De Benedictis P."/>
            <person name="Joannis T."/>
            <person name="Lombin L.H."/>
            <person name="Cattoli G."/>
        </authorList>
    </citation>
    <scope>NUCLEOTIDE SEQUENCE [LARGE SCALE GENOMIC DNA]</scope>
    <source>
        <strain evidence="2 3">IMI 309357</strain>
    </source>
</reference>
<dbReference type="SUPFAM" id="SSF51126">
    <property type="entry name" value="Pectin lyase-like"/>
    <property type="match status" value="1"/>
</dbReference>
<keyword evidence="3" id="KW-1185">Reference proteome</keyword>
<dbReference type="RefSeq" id="XP_022480810.1">
    <property type="nucleotide sequence ID" value="XM_022612649.1"/>
</dbReference>
<dbReference type="GeneID" id="34554159"/>
<organism evidence="2 3">
    <name type="scientific">Colletotrichum orchidophilum</name>
    <dbReference type="NCBI Taxonomy" id="1209926"/>
    <lineage>
        <taxon>Eukaryota</taxon>
        <taxon>Fungi</taxon>
        <taxon>Dikarya</taxon>
        <taxon>Ascomycota</taxon>
        <taxon>Pezizomycotina</taxon>
        <taxon>Sordariomycetes</taxon>
        <taxon>Hypocreomycetidae</taxon>
        <taxon>Glomerellales</taxon>
        <taxon>Glomerellaceae</taxon>
        <taxon>Colletotrichum</taxon>
    </lineage>
</organism>
<dbReference type="Gene3D" id="2.160.20.10">
    <property type="entry name" value="Single-stranded right-handed beta-helix, Pectin lyase-like"/>
    <property type="match status" value="1"/>
</dbReference>
<name>A0A1G4BQF3_9PEZI</name>
<evidence type="ECO:0000256" key="1">
    <source>
        <dbReference type="SAM" id="SignalP"/>
    </source>
</evidence>
<accession>A0A1G4BQF3</accession>
<evidence type="ECO:0000313" key="2">
    <source>
        <dbReference type="EMBL" id="OHF03674.1"/>
    </source>
</evidence>